<evidence type="ECO:0000259" key="2">
    <source>
        <dbReference type="Pfam" id="PF18962"/>
    </source>
</evidence>
<protein>
    <recommendedName>
        <fullName evidence="2">Secretion system C-terminal sorting domain-containing protein</fullName>
    </recommendedName>
</protein>
<feature type="domain" description="Secretion system C-terminal sorting" evidence="2">
    <location>
        <begin position="212"/>
        <end position="285"/>
    </location>
</feature>
<feature type="signal peptide" evidence="1">
    <location>
        <begin position="1"/>
        <end position="24"/>
    </location>
</feature>
<gene>
    <name evidence="3" type="ORF">CEE37_05370</name>
</gene>
<proteinExistence type="predicted"/>
<evidence type="ECO:0000256" key="1">
    <source>
        <dbReference type="SAM" id="SignalP"/>
    </source>
</evidence>
<dbReference type="Gene3D" id="2.60.40.4070">
    <property type="match status" value="1"/>
</dbReference>
<evidence type="ECO:0000313" key="4">
    <source>
        <dbReference type="Proteomes" id="UP000319619"/>
    </source>
</evidence>
<comment type="caution">
    <text evidence="3">The sequence shown here is derived from an EMBL/GenBank/DDBJ whole genome shotgun (WGS) entry which is preliminary data.</text>
</comment>
<dbReference type="InterPro" id="IPR026444">
    <property type="entry name" value="Secre_tail"/>
</dbReference>
<organism evidence="3 4">
    <name type="scientific">candidate division LCP-89 bacterium B3_LCP</name>
    <dbReference type="NCBI Taxonomy" id="2012998"/>
    <lineage>
        <taxon>Bacteria</taxon>
        <taxon>Pseudomonadati</taxon>
        <taxon>Bacteria division LCP-89</taxon>
    </lineage>
</organism>
<dbReference type="EMBL" id="NJBN01000003">
    <property type="protein sequence ID" value="TKJ41098.1"/>
    <property type="molecule type" value="Genomic_DNA"/>
</dbReference>
<sequence length="290" mass="31761">MACKPTSFIILLITTLMVFSASHAQDLLEISIDSTSVVFGETCFAINVIMNSQLSETVYFYTADDTVYYKAYQEVGENPVLVDSIFCPFFPTVGTSWGGFNDGPAIISVVDNFIIDIPVGSFEVFKLEARDAHTLDLQGGWTFGESIGLASQFWLSSHDTSNYVTDSYTVVGGTGIFPLAVGNQWTQIQGEYTGIVGDFAHIPASLSFDQNYPNPFNPSTNIRFSIPKAQYVTISIYNSQGKLVENLLGGFHPAGNYDLSFNGSLLPSGIYFANLKAGDQRETIKMLLMK</sequence>
<evidence type="ECO:0000313" key="3">
    <source>
        <dbReference type="EMBL" id="TKJ41098.1"/>
    </source>
</evidence>
<dbReference type="Pfam" id="PF18962">
    <property type="entry name" value="Por_Secre_tail"/>
    <property type="match status" value="1"/>
</dbReference>
<dbReference type="NCBIfam" id="TIGR04183">
    <property type="entry name" value="Por_Secre_tail"/>
    <property type="match status" value="1"/>
</dbReference>
<accession>A0A532V1Q2</accession>
<dbReference type="Proteomes" id="UP000319619">
    <property type="component" value="Unassembled WGS sequence"/>
</dbReference>
<reference evidence="3 4" key="1">
    <citation type="submission" date="2017-06" db="EMBL/GenBank/DDBJ databases">
        <title>Novel microbial phyla capable of carbon fixation and sulfur reduction in deep-sea sediments.</title>
        <authorList>
            <person name="Huang J."/>
            <person name="Baker B."/>
            <person name="Wang Y."/>
        </authorList>
    </citation>
    <scope>NUCLEOTIDE SEQUENCE [LARGE SCALE GENOMIC DNA]</scope>
    <source>
        <strain evidence="3">B3_LCP</strain>
    </source>
</reference>
<dbReference type="AlphaFoldDB" id="A0A532V1Q2"/>
<feature type="chain" id="PRO_5021931794" description="Secretion system C-terminal sorting domain-containing protein" evidence="1">
    <location>
        <begin position="25"/>
        <end position="290"/>
    </location>
</feature>
<keyword evidence="1" id="KW-0732">Signal</keyword>
<name>A0A532V1Q2_UNCL8</name>